<feature type="region of interest" description="Disordered" evidence="1">
    <location>
        <begin position="1"/>
        <end position="49"/>
    </location>
</feature>
<dbReference type="WBParaSite" id="jg8084">
    <property type="protein sequence ID" value="jg8084"/>
    <property type="gene ID" value="jg8084"/>
</dbReference>
<feature type="compositionally biased region" description="Polar residues" evidence="1">
    <location>
        <begin position="17"/>
        <end position="36"/>
    </location>
</feature>
<name>A0A915ER81_9BILA</name>
<protein>
    <submittedName>
        <fullName evidence="3">Uncharacterized protein</fullName>
    </submittedName>
</protein>
<reference evidence="3" key="1">
    <citation type="submission" date="2022-11" db="UniProtKB">
        <authorList>
            <consortium name="WormBaseParasite"/>
        </authorList>
    </citation>
    <scope>IDENTIFICATION</scope>
</reference>
<organism evidence="2 3">
    <name type="scientific">Ditylenchus dipsaci</name>
    <dbReference type="NCBI Taxonomy" id="166011"/>
    <lineage>
        <taxon>Eukaryota</taxon>
        <taxon>Metazoa</taxon>
        <taxon>Ecdysozoa</taxon>
        <taxon>Nematoda</taxon>
        <taxon>Chromadorea</taxon>
        <taxon>Rhabditida</taxon>
        <taxon>Tylenchina</taxon>
        <taxon>Tylenchomorpha</taxon>
        <taxon>Sphaerularioidea</taxon>
        <taxon>Anguinidae</taxon>
        <taxon>Anguininae</taxon>
        <taxon>Ditylenchus</taxon>
    </lineage>
</organism>
<proteinExistence type="predicted"/>
<sequence>MSLHGSGRFARRRDSEVNSSGGSIHSNFSVQRQQPTYEPGTGGHFMAQSGWHNRDAYGKAKTTTTTIHPNVGAGVFVLNSVPAVPLPSTSSPSLSSHPPPSLSGFVVPPSTSIVLPAPPMCELYIEDQANNAYNDTDTFEYNQAMQIVQSAITSTLDGSTLRDLTPIVTVNKIENGENDLRVLFCISIVVIPQSSIRADSIENVFKKQNPCIWRAY</sequence>
<evidence type="ECO:0000256" key="1">
    <source>
        <dbReference type="SAM" id="MobiDB-lite"/>
    </source>
</evidence>
<keyword evidence="2" id="KW-1185">Reference proteome</keyword>
<evidence type="ECO:0000313" key="2">
    <source>
        <dbReference type="Proteomes" id="UP000887574"/>
    </source>
</evidence>
<accession>A0A915ER81</accession>
<evidence type="ECO:0000313" key="3">
    <source>
        <dbReference type="WBParaSite" id="jg8084"/>
    </source>
</evidence>
<dbReference type="AlphaFoldDB" id="A0A915ER81"/>
<dbReference type="Proteomes" id="UP000887574">
    <property type="component" value="Unplaced"/>
</dbReference>